<accession>A0A9D6V3U2</accession>
<sequence>MDERELKDLIMKKQSSGKISCKVACEIADQTGTPRREIGRMIDELSIKIHSCQLGCFD</sequence>
<name>A0A9D6V3U2_9BACT</name>
<gene>
    <name evidence="1" type="ORF">HY912_19005</name>
</gene>
<dbReference type="Proteomes" id="UP000807825">
    <property type="component" value="Unassembled WGS sequence"/>
</dbReference>
<evidence type="ECO:0000313" key="1">
    <source>
        <dbReference type="EMBL" id="MBI5251585.1"/>
    </source>
</evidence>
<reference evidence="1" key="1">
    <citation type="submission" date="2020-07" db="EMBL/GenBank/DDBJ databases">
        <title>Huge and variable diversity of episymbiotic CPR bacteria and DPANN archaea in groundwater ecosystems.</title>
        <authorList>
            <person name="He C.Y."/>
            <person name="Keren R."/>
            <person name="Whittaker M."/>
            <person name="Farag I.F."/>
            <person name="Doudna J."/>
            <person name="Cate J.H.D."/>
            <person name="Banfield J.F."/>
        </authorList>
    </citation>
    <scope>NUCLEOTIDE SEQUENCE</scope>
    <source>
        <strain evidence="1">NC_groundwater_1664_Pr3_B-0.1um_52_9</strain>
    </source>
</reference>
<dbReference type="AlphaFoldDB" id="A0A9D6V3U2"/>
<organism evidence="1 2">
    <name type="scientific">Desulfomonile tiedjei</name>
    <dbReference type="NCBI Taxonomy" id="2358"/>
    <lineage>
        <taxon>Bacteria</taxon>
        <taxon>Pseudomonadati</taxon>
        <taxon>Thermodesulfobacteriota</taxon>
        <taxon>Desulfomonilia</taxon>
        <taxon>Desulfomonilales</taxon>
        <taxon>Desulfomonilaceae</taxon>
        <taxon>Desulfomonile</taxon>
    </lineage>
</organism>
<dbReference type="EMBL" id="JACRDE010000497">
    <property type="protein sequence ID" value="MBI5251585.1"/>
    <property type="molecule type" value="Genomic_DNA"/>
</dbReference>
<comment type="caution">
    <text evidence="1">The sequence shown here is derived from an EMBL/GenBank/DDBJ whole genome shotgun (WGS) entry which is preliminary data.</text>
</comment>
<evidence type="ECO:0000313" key="2">
    <source>
        <dbReference type="Proteomes" id="UP000807825"/>
    </source>
</evidence>
<proteinExistence type="predicted"/>
<protein>
    <submittedName>
        <fullName evidence="1">Uncharacterized protein</fullName>
    </submittedName>
</protein>